<dbReference type="GO" id="GO:0005524">
    <property type="term" value="F:ATP binding"/>
    <property type="evidence" value="ECO:0007669"/>
    <property type="project" value="UniProtKB-UniRule"/>
</dbReference>
<dbReference type="Gene3D" id="3.40.50.880">
    <property type="match status" value="1"/>
</dbReference>
<evidence type="ECO:0000256" key="1">
    <source>
        <dbReference type="ARBA" id="ARBA00004812"/>
    </source>
</evidence>
<dbReference type="UniPathway" id="UPA00070">
    <property type="reaction ID" value="UER00115"/>
</dbReference>
<feature type="binding site" evidence="11">
    <location>
        <position position="301"/>
    </location>
    <ligand>
        <name>L-glutamine</name>
        <dbReference type="ChEBI" id="CHEBI:58359"/>
    </ligand>
</feature>
<dbReference type="PANTHER" id="PTHR43418">
    <property type="entry name" value="MULTIFUNCTIONAL TRYPTOPHAN BIOSYNTHESIS PROTEIN-RELATED"/>
    <property type="match status" value="1"/>
</dbReference>
<dbReference type="FunFam" id="3.50.30.20:FF:000001">
    <property type="entry name" value="Carbamoyl-phosphate synthase small chain"/>
    <property type="match status" value="1"/>
</dbReference>
<name>A0A3E4QS01_9ACTN</name>
<feature type="binding site" evidence="11">
    <location>
        <position position="273"/>
    </location>
    <ligand>
        <name>L-glutamine</name>
        <dbReference type="ChEBI" id="CHEBI:58359"/>
    </ligand>
</feature>
<evidence type="ECO:0000313" key="14">
    <source>
        <dbReference type="Proteomes" id="UP000260943"/>
    </source>
</evidence>
<organism evidence="13 14">
    <name type="scientific">Collinsella tanakaei</name>
    <dbReference type="NCBI Taxonomy" id="626935"/>
    <lineage>
        <taxon>Bacteria</taxon>
        <taxon>Bacillati</taxon>
        <taxon>Actinomycetota</taxon>
        <taxon>Coriobacteriia</taxon>
        <taxon>Coriobacteriales</taxon>
        <taxon>Coriobacteriaceae</taxon>
        <taxon>Collinsella</taxon>
    </lineage>
</organism>
<dbReference type="EMBL" id="QSRJ01000007">
    <property type="protein sequence ID" value="RGL09861.1"/>
    <property type="molecule type" value="Genomic_DNA"/>
</dbReference>
<dbReference type="InterPro" id="IPR029062">
    <property type="entry name" value="Class_I_gatase-like"/>
</dbReference>
<evidence type="ECO:0000256" key="4">
    <source>
        <dbReference type="ARBA" id="ARBA00022598"/>
    </source>
</evidence>
<comment type="caution">
    <text evidence="13">The sequence shown here is derived from an EMBL/GenBank/DDBJ whole genome shotgun (WGS) entry which is preliminary data.</text>
</comment>
<dbReference type="GO" id="GO:0004088">
    <property type="term" value="F:carbamoyl-phosphate synthase (glutamine-hydrolyzing) activity"/>
    <property type="evidence" value="ECO:0007669"/>
    <property type="project" value="UniProtKB-UniRule"/>
</dbReference>
<feature type="binding site" evidence="11">
    <location>
        <position position="344"/>
    </location>
    <ligand>
        <name>L-glutamine</name>
        <dbReference type="ChEBI" id="CHEBI:58359"/>
    </ligand>
</feature>
<evidence type="ECO:0000256" key="6">
    <source>
        <dbReference type="ARBA" id="ARBA00022840"/>
    </source>
</evidence>
<dbReference type="PANTHER" id="PTHR43418:SF7">
    <property type="entry name" value="CARBAMOYL-PHOSPHATE SYNTHASE SMALL CHAIN"/>
    <property type="match status" value="1"/>
</dbReference>
<accession>A0A3E4QS01</accession>
<evidence type="ECO:0000256" key="7">
    <source>
        <dbReference type="ARBA" id="ARBA00022962"/>
    </source>
</evidence>
<comment type="function">
    <text evidence="11">Small subunit of the glutamine-dependent carbamoyl phosphate synthetase (CPSase). CPSase catalyzes the formation of carbamoyl phosphate from the ammonia moiety of glutamine, carbonate, and phosphate donated by ATP, constituting the first step of 2 biosynthetic pathways, one leading to arginine and/or urea and the other to pyrimidine nucleotides. The small subunit (glutamine amidotransferase) binds and cleaves glutamine to supply the large subunit with the substrate ammonia.</text>
</comment>
<feature type="binding site" evidence="11">
    <location>
        <position position="342"/>
    </location>
    <ligand>
        <name>L-glutamine</name>
        <dbReference type="ChEBI" id="CHEBI:58359"/>
    </ligand>
</feature>
<dbReference type="InterPro" id="IPR050472">
    <property type="entry name" value="Anth_synth/Amidotransfase"/>
</dbReference>
<dbReference type="SUPFAM" id="SSF52021">
    <property type="entry name" value="Carbamoyl phosphate synthetase, small subunit N-terminal domain"/>
    <property type="match status" value="1"/>
</dbReference>
<protein>
    <recommendedName>
        <fullName evidence="11">Carbamoyl phosphate synthase small chain</fullName>
        <ecNumber evidence="11">6.3.5.5</ecNumber>
    </recommendedName>
    <alternativeName>
        <fullName evidence="11">Carbamoyl phosphate synthetase glutamine chain</fullName>
    </alternativeName>
</protein>
<reference evidence="13 14" key="1">
    <citation type="submission" date="2018-08" db="EMBL/GenBank/DDBJ databases">
        <title>A genome reference for cultivated species of the human gut microbiota.</title>
        <authorList>
            <person name="Zou Y."/>
            <person name="Xue W."/>
            <person name="Luo G."/>
        </authorList>
    </citation>
    <scope>NUCLEOTIDE SEQUENCE [LARGE SCALE GENOMIC DNA]</scope>
    <source>
        <strain evidence="13 14">TF08-14</strain>
    </source>
</reference>
<dbReference type="Gene3D" id="3.50.30.20">
    <property type="entry name" value="Carbamoyl-phosphate synthase small subunit, N-terminal domain"/>
    <property type="match status" value="1"/>
</dbReference>
<dbReference type="Pfam" id="PF00117">
    <property type="entry name" value="GATase"/>
    <property type="match status" value="2"/>
</dbReference>
<dbReference type="GO" id="GO:0006526">
    <property type="term" value="P:L-arginine biosynthetic process"/>
    <property type="evidence" value="ECO:0007669"/>
    <property type="project" value="UniProtKB-UniRule"/>
</dbReference>
<dbReference type="GO" id="GO:0006207">
    <property type="term" value="P:'de novo' pyrimidine nucleobase biosynthetic process"/>
    <property type="evidence" value="ECO:0007669"/>
    <property type="project" value="InterPro"/>
</dbReference>
<feature type="active site" evidence="11">
    <location>
        <position position="420"/>
    </location>
</feature>
<feature type="binding site" evidence="11">
    <location>
        <position position="275"/>
    </location>
    <ligand>
        <name>L-glutamine</name>
        <dbReference type="ChEBI" id="CHEBI:58359"/>
    </ligand>
</feature>
<proteinExistence type="inferred from homology"/>
<evidence type="ECO:0000256" key="10">
    <source>
        <dbReference type="ARBA" id="ARBA00049285"/>
    </source>
</evidence>
<keyword evidence="11" id="KW-0028">Amino-acid biosynthesis</keyword>
<comment type="catalytic activity">
    <reaction evidence="9 11">
        <text>hydrogencarbonate + L-glutamine + 2 ATP + H2O = carbamoyl phosphate + L-glutamate + 2 ADP + phosphate + 2 H(+)</text>
        <dbReference type="Rhea" id="RHEA:18633"/>
        <dbReference type="ChEBI" id="CHEBI:15377"/>
        <dbReference type="ChEBI" id="CHEBI:15378"/>
        <dbReference type="ChEBI" id="CHEBI:17544"/>
        <dbReference type="ChEBI" id="CHEBI:29985"/>
        <dbReference type="ChEBI" id="CHEBI:30616"/>
        <dbReference type="ChEBI" id="CHEBI:43474"/>
        <dbReference type="ChEBI" id="CHEBI:58228"/>
        <dbReference type="ChEBI" id="CHEBI:58359"/>
        <dbReference type="ChEBI" id="CHEBI:456216"/>
        <dbReference type="EC" id="6.3.5.5"/>
    </reaction>
</comment>
<dbReference type="GO" id="GO:0044205">
    <property type="term" value="P:'de novo' UMP biosynthetic process"/>
    <property type="evidence" value="ECO:0007669"/>
    <property type="project" value="UniProtKB-UniRule"/>
</dbReference>
<evidence type="ECO:0000313" key="13">
    <source>
        <dbReference type="EMBL" id="RGL09861.1"/>
    </source>
</evidence>
<comment type="pathway">
    <text evidence="1 11">Pyrimidine metabolism; UMP biosynthesis via de novo pathway; (S)-dihydroorotate from bicarbonate: step 1/3.</text>
</comment>
<keyword evidence="11" id="KW-0055">Arginine biosynthesis</keyword>
<evidence type="ECO:0000256" key="3">
    <source>
        <dbReference type="ARBA" id="ARBA00007800"/>
    </source>
</evidence>
<comment type="catalytic activity">
    <reaction evidence="10 11">
        <text>L-glutamine + H2O = L-glutamate + NH4(+)</text>
        <dbReference type="Rhea" id="RHEA:15889"/>
        <dbReference type="ChEBI" id="CHEBI:15377"/>
        <dbReference type="ChEBI" id="CHEBI:28938"/>
        <dbReference type="ChEBI" id="CHEBI:29985"/>
        <dbReference type="ChEBI" id="CHEBI:58359"/>
    </reaction>
</comment>
<feature type="region of interest" description="CPSase" evidence="11">
    <location>
        <begin position="1"/>
        <end position="224"/>
    </location>
</feature>
<dbReference type="PRINTS" id="PR00099">
    <property type="entry name" value="CPSGATASE"/>
</dbReference>
<dbReference type="GO" id="GO:0004359">
    <property type="term" value="F:glutaminase activity"/>
    <property type="evidence" value="ECO:0007669"/>
    <property type="project" value="RHEA"/>
</dbReference>
<keyword evidence="7 11" id="KW-0315">Glutamine amidotransferase</keyword>
<dbReference type="CDD" id="cd01744">
    <property type="entry name" value="GATase1_CPSase"/>
    <property type="match status" value="1"/>
</dbReference>
<feature type="active site" evidence="11">
    <location>
        <position position="422"/>
    </location>
</feature>
<dbReference type="AlphaFoldDB" id="A0A3E4QS01"/>
<dbReference type="PROSITE" id="PS51273">
    <property type="entry name" value="GATASE_TYPE_1"/>
    <property type="match status" value="1"/>
</dbReference>
<comment type="subunit">
    <text evidence="11">Composed of two chains; the small (or glutamine) chain promotes the hydrolysis of glutamine to ammonia, which is used by the large (or ammonia) chain to synthesize carbamoyl phosphate. Tetramer of heterodimers (alpha,beta)4.</text>
</comment>
<dbReference type="InterPro" id="IPR035686">
    <property type="entry name" value="CPSase_GATase1"/>
</dbReference>
<dbReference type="InterPro" id="IPR036480">
    <property type="entry name" value="CarbP_synth_ssu_N_sf"/>
</dbReference>
<gene>
    <name evidence="11" type="primary">carA</name>
    <name evidence="13" type="ORF">DXC81_06495</name>
</gene>
<dbReference type="InterPro" id="IPR002474">
    <property type="entry name" value="CarbamoylP_synth_ssu_N"/>
</dbReference>
<feature type="binding site" evidence="11">
    <location>
        <position position="304"/>
    </location>
    <ligand>
        <name>L-glutamine</name>
        <dbReference type="ChEBI" id="CHEBI:58359"/>
    </ligand>
</feature>
<evidence type="ECO:0000256" key="11">
    <source>
        <dbReference type="HAMAP-Rule" id="MF_01209"/>
    </source>
</evidence>
<feature type="active site" description="Nucleophile" evidence="11">
    <location>
        <position position="300"/>
    </location>
</feature>
<keyword evidence="8 11" id="KW-0665">Pyrimidine biosynthesis</keyword>
<dbReference type="NCBIfam" id="NF009475">
    <property type="entry name" value="PRK12838.1"/>
    <property type="match status" value="1"/>
</dbReference>
<feature type="domain" description="Carbamoyl-phosphate synthase small subunit N-terminal" evidence="12">
    <location>
        <begin position="30"/>
        <end position="167"/>
    </location>
</feature>
<evidence type="ECO:0000256" key="5">
    <source>
        <dbReference type="ARBA" id="ARBA00022741"/>
    </source>
</evidence>
<evidence type="ECO:0000256" key="2">
    <source>
        <dbReference type="ARBA" id="ARBA00005077"/>
    </source>
</evidence>
<comment type="pathway">
    <text evidence="2 11">Amino-acid biosynthesis; L-arginine biosynthesis; carbamoyl phosphate from bicarbonate: step 1/1.</text>
</comment>
<feature type="binding site" evidence="11">
    <location>
        <position position="74"/>
    </location>
    <ligand>
        <name>L-glutamine</name>
        <dbReference type="ChEBI" id="CHEBI:58359"/>
    </ligand>
</feature>
<dbReference type="GO" id="GO:0006541">
    <property type="term" value="P:glutamine metabolic process"/>
    <property type="evidence" value="ECO:0007669"/>
    <property type="project" value="InterPro"/>
</dbReference>
<comment type="similarity">
    <text evidence="3 11">Belongs to the CarA family.</text>
</comment>
<dbReference type="PRINTS" id="PR00096">
    <property type="entry name" value="GATASE"/>
</dbReference>
<dbReference type="Pfam" id="PF00988">
    <property type="entry name" value="CPSase_sm_chain"/>
    <property type="match status" value="1"/>
</dbReference>
<dbReference type="NCBIfam" id="TIGR01368">
    <property type="entry name" value="CPSaseIIsmall"/>
    <property type="match status" value="1"/>
</dbReference>
<sequence>MRVNNASAAAESATPLAQRMLASTSKGESVPAVLMLEDGTVFYGRGCGAKGSAVGEVCFNTSLEGYFEVLTDPSYAGQIITMTYPQIGNYGIDLDDAQLSCAPCASSRPALRGMVVRDMCHTPSNWRSSVSVPDYLKQHNIVAIEGIDTRALVRHLRDNGSQKGIVSTETLDLDELRAQLDEAPGLVGQNFVESVSCNGTYSFGVANLPAAHSFADAPAPASRHRVVAYDCGIKRGILEGLVRAGCDLTVVPWDTPAEDVLAQNPDGVFLSNGPGDPDAVGGTYTQVKKLLGKVPVFGICLGHQMISLACGAQIEKLKFGHRGGNQPVMNLVSGRVEITAQNHGFGLVWDSLGEIVPELSGGYDQHPADGDLRFWVRAGVAPVVRNEQFGLIRLTHVNLNDGTAEGIQLLDVPAFCVQYHPEAAPGPTDAHYLFTAFAHLMDGDQDYLNIDIAADRLAGWNFAEEVSHA</sequence>
<keyword evidence="4 11" id="KW-0436">Ligase</keyword>
<evidence type="ECO:0000259" key="12">
    <source>
        <dbReference type="SMART" id="SM01097"/>
    </source>
</evidence>
<dbReference type="SUPFAM" id="SSF52317">
    <property type="entry name" value="Class I glutamine amidotransferase-like"/>
    <property type="match status" value="1"/>
</dbReference>
<evidence type="ECO:0000256" key="9">
    <source>
        <dbReference type="ARBA" id="ARBA00048816"/>
    </source>
</evidence>
<dbReference type="HAMAP" id="MF_01209">
    <property type="entry name" value="CPSase_S_chain"/>
    <property type="match status" value="1"/>
</dbReference>
<evidence type="ECO:0000256" key="8">
    <source>
        <dbReference type="ARBA" id="ARBA00022975"/>
    </source>
</evidence>
<dbReference type="UniPathway" id="UPA00068">
    <property type="reaction ID" value="UER00171"/>
</dbReference>
<keyword evidence="5 11" id="KW-0547">Nucleotide-binding</keyword>
<dbReference type="RefSeq" id="WP_117679704.1">
    <property type="nucleotide sequence ID" value="NZ_JAQCWE010000007.1"/>
</dbReference>
<dbReference type="InterPro" id="IPR006274">
    <property type="entry name" value="CarbamoylP_synth_ssu"/>
</dbReference>
<dbReference type="SMART" id="SM01097">
    <property type="entry name" value="CPSase_sm_chain"/>
    <property type="match status" value="1"/>
</dbReference>
<dbReference type="Proteomes" id="UP000260943">
    <property type="component" value="Unassembled WGS sequence"/>
</dbReference>
<keyword evidence="6 11" id="KW-0067">ATP-binding</keyword>
<feature type="binding site" evidence="11">
    <location>
        <position position="345"/>
    </location>
    <ligand>
        <name>L-glutamine</name>
        <dbReference type="ChEBI" id="CHEBI:58359"/>
    </ligand>
</feature>
<dbReference type="InterPro" id="IPR017926">
    <property type="entry name" value="GATASE"/>
</dbReference>
<dbReference type="EC" id="6.3.5.5" evidence="11"/>